<gene>
    <name evidence="13" type="primary">queA</name>
    <name evidence="14" type="ORF">DV520_00985</name>
</gene>
<keyword evidence="15" id="KW-1185">Reference proteome</keyword>
<dbReference type="Gene3D" id="3.40.1780.10">
    <property type="entry name" value="QueA-like"/>
    <property type="match status" value="2"/>
</dbReference>
<evidence type="ECO:0000256" key="6">
    <source>
        <dbReference type="ARBA" id="ARBA00022691"/>
    </source>
</evidence>
<comment type="similarity">
    <text evidence="9 13">Belongs to the QueA family.</text>
</comment>
<evidence type="ECO:0000256" key="11">
    <source>
        <dbReference type="ARBA" id="ARBA00069325"/>
    </source>
</evidence>
<comment type="subunit">
    <text evidence="3 13">Monomer.</text>
</comment>
<organism evidence="14 15">
    <name type="scientific">Evtepia gabavorous</name>
    <dbReference type="NCBI Taxonomy" id="2211183"/>
    <lineage>
        <taxon>Bacteria</taxon>
        <taxon>Bacillati</taxon>
        <taxon>Bacillota</taxon>
        <taxon>Clostridia</taxon>
        <taxon>Eubacteriales</taxon>
        <taxon>Evtepia</taxon>
    </lineage>
</organism>
<evidence type="ECO:0000256" key="3">
    <source>
        <dbReference type="ARBA" id="ARBA00011245"/>
    </source>
</evidence>
<accession>A0A3E2B765</accession>
<dbReference type="UniPathway" id="UPA00392"/>
<dbReference type="PANTHER" id="PTHR30307">
    <property type="entry name" value="S-ADENOSYLMETHIONINE:TRNA RIBOSYLTRANSFERASE-ISOMERASE"/>
    <property type="match status" value="1"/>
</dbReference>
<evidence type="ECO:0000313" key="14">
    <source>
        <dbReference type="EMBL" id="RFT07859.1"/>
    </source>
</evidence>
<dbReference type="OrthoDB" id="9805933at2"/>
<dbReference type="PANTHER" id="PTHR30307:SF0">
    <property type="entry name" value="S-ADENOSYLMETHIONINE:TRNA RIBOSYLTRANSFERASE-ISOMERASE"/>
    <property type="match status" value="1"/>
</dbReference>
<dbReference type="InterPro" id="IPR003699">
    <property type="entry name" value="QueA"/>
</dbReference>
<dbReference type="EMBL" id="QQRQ01000001">
    <property type="protein sequence ID" value="RFT07859.1"/>
    <property type="molecule type" value="Genomic_DNA"/>
</dbReference>
<dbReference type="NCBIfam" id="NF001140">
    <property type="entry name" value="PRK00147.1"/>
    <property type="match status" value="1"/>
</dbReference>
<keyword evidence="14" id="KW-0328">Glycosyltransferase</keyword>
<comment type="function">
    <text evidence="13">Transfers and isomerizes the ribose moiety from AdoMet to the 7-aminomethyl group of 7-deazaguanine (preQ1-tRNA) to give epoxyqueuosine (oQ-tRNA).</text>
</comment>
<keyword evidence="14" id="KW-0413">Isomerase</keyword>
<evidence type="ECO:0000256" key="8">
    <source>
        <dbReference type="ARBA" id="ARBA00052751"/>
    </source>
</evidence>
<evidence type="ECO:0000256" key="9">
    <source>
        <dbReference type="ARBA" id="ARBA00061210"/>
    </source>
</evidence>
<dbReference type="FunFam" id="2.40.10.240:FF:000002">
    <property type="entry name" value="S-adenosylmethionine:tRNA ribosyltransferase-isomerase"/>
    <property type="match status" value="1"/>
</dbReference>
<dbReference type="Proteomes" id="UP000260649">
    <property type="component" value="Unassembled WGS sequence"/>
</dbReference>
<dbReference type="InterPro" id="IPR042119">
    <property type="entry name" value="QueA_dom2"/>
</dbReference>
<comment type="catalytic activity">
    <reaction evidence="8 13">
        <text>7-aminomethyl-7-carbaguanosine(34) in tRNA + S-adenosyl-L-methionine = epoxyqueuosine(34) in tRNA + adenine + L-methionine + 2 H(+)</text>
        <dbReference type="Rhea" id="RHEA:32155"/>
        <dbReference type="Rhea" id="RHEA-COMP:10342"/>
        <dbReference type="Rhea" id="RHEA-COMP:18582"/>
        <dbReference type="ChEBI" id="CHEBI:15378"/>
        <dbReference type="ChEBI" id="CHEBI:16708"/>
        <dbReference type="ChEBI" id="CHEBI:57844"/>
        <dbReference type="ChEBI" id="CHEBI:59789"/>
        <dbReference type="ChEBI" id="CHEBI:82833"/>
        <dbReference type="ChEBI" id="CHEBI:194443"/>
        <dbReference type="EC" id="2.4.99.17"/>
    </reaction>
</comment>
<dbReference type="GO" id="GO:0008616">
    <property type="term" value="P:tRNA queuosine(34) biosynthetic process"/>
    <property type="evidence" value="ECO:0007669"/>
    <property type="project" value="UniProtKB-UniRule"/>
</dbReference>
<dbReference type="HAMAP" id="MF_00113">
    <property type="entry name" value="QueA"/>
    <property type="match status" value="1"/>
</dbReference>
<dbReference type="SUPFAM" id="SSF111337">
    <property type="entry name" value="QueA-like"/>
    <property type="match status" value="1"/>
</dbReference>
<evidence type="ECO:0000256" key="4">
    <source>
        <dbReference type="ARBA" id="ARBA00022490"/>
    </source>
</evidence>
<dbReference type="InterPro" id="IPR036100">
    <property type="entry name" value="QueA_sf"/>
</dbReference>
<dbReference type="InterPro" id="IPR042118">
    <property type="entry name" value="QueA_dom1"/>
</dbReference>
<name>A0A3E2B765_9FIRM</name>
<comment type="caution">
    <text evidence="14">The sequence shown here is derived from an EMBL/GenBank/DDBJ whole genome shotgun (WGS) entry which is preliminary data.</text>
</comment>
<evidence type="ECO:0000256" key="2">
    <source>
        <dbReference type="ARBA" id="ARBA00004691"/>
    </source>
</evidence>
<evidence type="ECO:0000313" key="15">
    <source>
        <dbReference type="Proteomes" id="UP000260649"/>
    </source>
</evidence>
<dbReference type="NCBIfam" id="TIGR00113">
    <property type="entry name" value="queA"/>
    <property type="match status" value="1"/>
</dbReference>
<evidence type="ECO:0000256" key="7">
    <source>
        <dbReference type="ARBA" id="ARBA00022785"/>
    </source>
</evidence>
<keyword evidence="5 13" id="KW-0808">Transferase</keyword>
<evidence type="ECO:0000256" key="10">
    <source>
        <dbReference type="ARBA" id="ARBA00066503"/>
    </source>
</evidence>
<reference evidence="14 15" key="1">
    <citation type="submission" date="2018-07" db="EMBL/GenBank/DDBJ databases">
        <title>GABA Modulating Bacteria of the Human Gut Microbiota.</title>
        <authorList>
            <person name="Strandwitz P."/>
            <person name="Kim K.H."/>
            <person name="Terekhova D."/>
            <person name="Liu J.K."/>
            <person name="Sharma A."/>
            <person name="Levering J."/>
            <person name="Mcdonald D."/>
            <person name="Dietrich D."/>
            <person name="Ramadhar T.R."/>
            <person name="Lekbua A."/>
            <person name="Mroue N."/>
            <person name="Liston C."/>
            <person name="Stewart E.J."/>
            <person name="Dubin M.J."/>
            <person name="Zengler K."/>
            <person name="Knight R."/>
            <person name="Gilbert J.A."/>
            <person name="Clardy J."/>
            <person name="Lewis K."/>
        </authorList>
    </citation>
    <scope>NUCLEOTIDE SEQUENCE [LARGE SCALE GENOMIC DNA]</scope>
    <source>
        <strain evidence="14 15">KLE1738</strain>
    </source>
</reference>
<comment type="subcellular location">
    <subcellularLocation>
        <location evidence="1 13">Cytoplasm</location>
    </subcellularLocation>
</comment>
<proteinExistence type="inferred from homology"/>
<dbReference type="GO" id="GO:0005737">
    <property type="term" value="C:cytoplasm"/>
    <property type="evidence" value="ECO:0007669"/>
    <property type="project" value="UniProtKB-SubCell"/>
</dbReference>
<keyword evidence="6 13" id="KW-0949">S-adenosyl-L-methionine</keyword>
<evidence type="ECO:0000256" key="12">
    <source>
        <dbReference type="ARBA" id="ARBA00076160"/>
    </source>
</evidence>
<dbReference type="AlphaFoldDB" id="A0A3E2B765"/>
<dbReference type="Gene3D" id="2.40.10.240">
    <property type="entry name" value="QueA-like"/>
    <property type="match status" value="1"/>
</dbReference>
<evidence type="ECO:0000256" key="1">
    <source>
        <dbReference type="ARBA" id="ARBA00004496"/>
    </source>
</evidence>
<evidence type="ECO:0000256" key="5">
    <source>
        <dbReference type="ARBA" id="ARBA00022679"/>
    </source>
</evidence>
<protein>
    <recommendedName>
        <fullName evidence="11 13">S-adenosylmethionine:tRNA ribosyltransferase-isomerase</fullName>
        <ecNumber evidence="10 13">2.4.99.17</ecNumber>
    </recommendedName>
    <alternativeName>
        <fullName evidence="12 13">Queuosine biosynthesis protein QueA</fullName>
    </alternativeName>
</protein>
<dbReference type="EC" id="2.4.99.17" evidence="10 13"/>
<dbReference type="Pfam" id="PF02547">
    <property type="entry name" value="Queuosine_synth"/>
    <property type="match status" value="1"/>
</dbReference>
<comment type="pathway">
    <text evidence="2 13">tRNA modification; tRNA-queuosine biosynthesis.</text>
</comment>
<sequence length="341" mass="38314">MKTHDFYYELPPELIAQTPIQRRDASRLLTLDKRTGEIGHHHFYDLPQFLRPGDCLVLNDSRVLPARLLGRREPTGGACEVVLLIDRGENVWECLVRPGKKLREGAKLSFGDGALTAEVTAVLEGGNRLIRFTYEGIFLELLERLGKMPLPPYIKEELQDAERYQTVYSREVGSAAAPTAGLHFTKDLLDSIEKMGVKICYVTLHVGLGTFRPVKAEEITDHAMHSEYCVISAETAETINQTKRDGGRVICVGTTSCRTIESWAEEDGTLRESAGWTNIFIYPGYRFKVLDGLITNFHLPESTLIMLVSALAGREPILAAYEEAVRERYRFFSFGDAMLIV</sequence>
<dbReference type="FunFam" id="3.40.1780.10:FF:000001">
    <property type="entry name" value="S-adenosylmethionine:tRNA ribosyltransferase-isomerase"/>
    <property type="match status" value="1"/>
</dbReference>
<dbReference type="GO" id="GO:0051075">
    <property type="term" value="F:S-adenosylmethionine:tRNA ribosyltransferase-isomerase activity"/>
    <property type="evidence" value="ECO:0007669"/>
    <property type="project" value="UniProtKB-EC"/>
</dbReference>
<keyword evidence="4 13" id="KW-0963">Cytoplasm</keyword>
<evidence type="ECO:0000256" key="13">
    <source>
        <dbReference type="HAMAP-Rule" id="MF_00113"/>
    </source>
</evidence>
<keyword evidence="7 13" id="KW-0671">Queuosine biosynthesis</keyword>